<dbReference type="InterPro" id="IPR002136">
    <property type="entry name" value="Ribosomal_uL4"/>
</dbReference>
<dbReference type="Pfam" id="PF00573">
    <property type="entry name" value="Ribosomal_L4"/>
    <property type="match status" value="1"/>
</dbReference>
<comment type="similarity">
    <text evidence="1">Belongs to the universal ribosomal protein uL4 family.</text>
</comment>
<dbReference type="OrthoDB" id="275876at2759"/>
<evidence type="ECO:0000256" key="1">
    <source>
        <dbReference type="ARBA" id="ARBA00010528"/>
    </source>
</evidence>
<feature type="domain" description="Pseudouridine synthase RsuA/RluA-like" evidence="6">
    <location>
        <begin position="952"/>
        <end position="1118"/>
    </location>
</feature>
<dbReference type="EMBL" id="CAMXCT020003683">
    <property type="protein sequence ID" value="CAL1159133.1"/>
    <property type="molecule type" value="Genomic_DNA"/>
</dbReference>
<evidence type="ECO:0000259" key="6">
    <source>
        <dbReference type="Pfam" id="PF00849"/>
    </source>
</evidence>
<sequence length="1136" mass="127082">MPAGDFVEMSTVIRNWWSFPAVGFNAILEGMEGMDGTARELPVHKFEVLHAEAKPLGTVVVPNSIFGLPIRKDIIFKVYTFHRRKLAGYLDTMSFYKWEWPGSNKKFRSQKKSGKGRMGRRKAPGRWEGTHCHALRPRDWGKTKVNVRVIWQALKTMLSVKYVQNSITVVDSFNLQSHKTKHLVQHLRRLLGHRCHSALLVHEGNLDINDNCRWAGAHIPAIRRENVEGVSVYNLLKYHHVIITEMALAKLIKEIQTFPKKLGWHQRFATPDGKAAPVPSKVEGWNAAWVEKKERIRNSEFRAREFFKESLRWKWSSDLRGPLKLPMSDNLSGFRVKDFMLEPQKPAWEKLESLYGDDEPLDEEMEDEEFDDLLQHLDALETAKASSSSLMGKEEVKQRGLRHLATALQEGAAGTKKKETKADIAPFRGMLLGLFFVTVGFSFDVQLIARTLVSSSMAGTCALVALRVSSKRQMHKEVNPRNRNIVAQLPFQTNHWFTVMPLLVGLLVLKSGVVILVKRSGGLSFASSVQASALLAPGGEFALVLFRLAEQELTLLIQQASSSTEVIKILRAHQFRRRRDGTRISKLPAAHGIHGAKDLQEVLSLVETHLEDVPLRGLSNILLALAHLEELSVPHLPLAMRVAQRLSRLLQAEPSRANHQDLSNSAWAVARLGTFSKSAGTTGGLEAVEFDELLRQLSLLVAQDSLCHSSGYATAAVPMPVGRISRLRHEEEVRKRLEDVLGAVARSATEKLQAPESFKAQEISNIAWAFAKLSLEQAPLFAALAASASGRMKEFTTQNLCNFSWSLATLSVDTPWLDVSEEAQLRMVEFNLQGLSNLVWASAMMPGQPGRHRSQHRLFQQLSDELVERLLAQAADIPGAVRNTLGVIWAQSFTDPAEGRQLTSKVKPHLLALGRSKDAAAARSRGAEMLAMPRSRPGLVDPQVVLELEDRLVLEKPPGWEVDQDKVHQPFREDDAARLSGFMKERYPRHPIFSDINASCGFLHRLDVPCSGLVIVAKTYEAYYDLLLQMNSRDTIRDYVVLCHGRVSAPELTLRQPLYWAEGTHLPTVVRGYGKPATTKIKVLAHGTRQVETGAAFSLLLVRILTGRRHQIRAHLASAGHPLVADGKYANERFAQ</sequence>
<dbReference type="GO" id="GO:0005840">
    <property type="term" value="C:ribosome"/>
    <property type="evidence" value="ECO:0007669"/>
    <property type="project" value="UniProtKB-KW"/>
</dbReference>
<dbReference type="Proteomes" id="UP001152797">
    <property type="component" value="Unassembled WGS sequence"/>
</dbReference>
<dbReference type="InterPro" id="IPR023574">
    <property type="entry name" value="Ribosomal_uL4_dom_sf"/>
</dbReference>
<dbReference type="Gene3D" id="3.30.2350.10">
    <property type="entry name" value="Pseudouridine synthase"/>
    <property type="match status" value="1"/>
</dbReference>
<dbReference type="Gene3D" id="3.40.1370.10">
    <property type="match status" value="1"/>
</dbReference>
<name>A0A9P1GCY2_9DINO</name>
<dbReference type="GO" id="GO:0006412">
    <property type="term" value="P:translation"/>
    <property type="evidence" value="ECO:0007669"/>
    <property type="project" value="InterPro"/>
</dbReference>
<feature type="compositionally biased region" description="Basic residues" evidence="5">
    <location>
        <begin position="107"/>
        <end position="124"/>
    </location>
</feature>
<keyword evidence="8" id="KW-0413">Isomerase</keyword>
<gene>
    <name evidence="7" type="ORF">C1SCF055_LOCUS31457</name>
</gene>
<dbReference type="SUPFAM" id="SSF55120">
    <property type="entry name" value="Pseudouridine synthase"/>
    <property type="match status" value="1"/>
</dbReference>
<accession>A0A9P1GCY2</accession>
<evidence type="ECO:0000256" key="5">
    <source>
        <dbReference type="SAM" id="MobiDB-lite"/>
    </source>
</evidence>
<dbReference type="GO" id="GO:0003735">
    <property type="term" value="F:structural constituent of ribosome"/>
    <property type="evidence" value="ECO:0007669"/>
    <property type="project" value="InterPro"/>
</dbReference>
<keyword evidence="2" id="KW-0689">Ribosomal protein</keyword>
<dbReference type="EMBL" id="CAMXCT030003683">
    <property type="protein sequence ID" value="CAL4793070.1"/>
    <property type="molecule type" value="Genomic_DNA"/>
</dbReference>
<dbReference type="AlphaFoldDB" id="A0A9P1GCY2"/>
<organism evidence="7">
    <name type="scientific">Cladocopium goreaui</name>
    <dbReference type="NCBI Taxonomy" id="2562237"/>
    <lineage>
        <taxon>Eukaryota</taxon>
        <taxon>Sar</taxon>
        <taxon>Alveolata</taxon>
        <taxon>Dinophyceae</taxon>
        <taxon>Suessiales</taxon>
        <taxon>Symbiodiniaceae</taxon>
        <taxon>Cladocopium</taxon>
    </lineage>
</organism>
<evidence type="ECO:0000256" key="4">
    <source>
        <dbReference type="ARBA" id="ARBA00040565"/>
    </source>
</evidence>
<dbReference type="PANTHER" id="PTHR10746">
    <property type="entry name" value="50S RIBOSOMAL PROTEIN L4"/>
    <property type="match status" value="1"/>
</dbReference>
<comment type="caution">
    <text evidence="7">The sequence shown here is derived from an EMBL/GenBank/DDBJ whole genome shotgun (WGS) entry which is preliminary data.</text>
</comment>
<evidence type="ECO:0000313" key="9">
    <source>
        <dbReference type="Proteomes" id="UP001152797"/>
    </source>
</evidence>
<proteinExistence type="inferred from homology"/>
<dbReference type="EMBL" id="CAMXCT010003683">
    <property type="protein sequence ID" value="CAI4005758.1"/>
    <property type="molecule type" value="Genomic_DNA"/>
</dbReference>
<evidence type="ECO:0000256" key="2">
    <source>
        <dbReference type="ARBA" id="ARBA00022980"/>
    </source>
</evidence>
<protein>
    <recommendedName>
        <fullName evidence="4">Large ribosomal subunit protein uL4m</fullName>
    </recommendedName>
</protein>
<dbReference type="GO" id="GO:0001522">
    <property type="term" value="P:pseudouridine synthesis"/>
    <property type="evidence" value="ECO:0007669"/>
    <property type="project" value="InterPro"/>
</dbReference>
<keyword evidence="9" id="KW-1185">Reference proteome</keyword>
<reference evidence="8 9" key="2">
    <citation type="submission" date="2024-05" db="EMBL/GenBank/DDBJ databases">
        <authorList>
            <person name="Chen Y."/>
            <person name="Shah S."/>
            <person name="Dougan E. K."/>
            <person name="Thang M."/>
            <person name="Chan C."/>
        </authorList>
    </citation>
    <scope>NUCLEOTIDE SEQUENCE [LARGE SCALE GENOMIC DNA]</scope>
</reference>
<evidence type="ECO:0000256" key="3">
    <source>
        <dbReference type="ARBA" id="ARBA00023274"/>
    </source>
</evidence>
<dbReference type="Pfam" id="PF00849">
    <property type="entry name" value="PseudoU_synth_2"/>
    <property type="match status" value="1"/>
</dbReference>
<dbReference type="InterPro" id="IPR006145">
    <property type="entry name" value="PsdUridine_synth_RsuA/RluA"/>
</dbReference>
<dbReference type="GO" id="GO:1990904">
    <property type="term" value="C:ribonucleoprotein complex"/>
    <property type="evidence" value="ECO:0007669"/>
    <property type="project" value="UniProtKB-KW"/>
</dbReference>
<dbReference type="GO" id="GO:0009982">
    <property type="term" value="F:pseudouridine synthase activity"/>
    <property type="evidence" value="ECO:0007669"/>
    <property type="project" value="InterPro"/>
</dbReference>
<dbReference type="InterPro" id="IPR020103">
    <property type="entry name" value="PsdUridine_synth_cat_dom_sf"/>
</dbReference>
<reference evidence="7" key="1">
    <citation type="submission" date="2022-10" db="EMBL/GenBank/DDBJ databases">
        <authorList>
            <person name="Chen Y."/>
            <person name="Dougan E. K."/>
            <person name="Chan C."/>
            <person name="Rhodes N."/>
            <person name="Thang M."/>
        </authorList>
    </citation>
    <scope>NUCLEOTIDE SEQUENCE</scope>
</reference>
<evidence type="ECO:0000313" key="8">
    <source>
        <dbReference type="EMBL" id="CAL4793070.1"/>
    </source>
</evidence>
<feature type="region of interest" description="Disordered" evidence="5">
    <location>
        <begin position="107"/>
        <end position="128"/>
    </location>
</feature>
<dbReference type="PANTHER" id="PTHR10746:SF6">
    <property type="entry name" value="LARGE RIBOSOMAL SUBUNIT PROTEIN UL4M"/>
    <property type="match status" value="1"/>
</dbReference>
<feature type="non-terminal residue" evidence="7">
    <location>
        <position position="1136"/>
    </location>
</feature>
<keyword evidence="3" id="KW-0687">Ribonucleoprotein</keyword>
<evidence type="ECO:0000313" key="7">
    <source>
        <dbReference type="EMBL" id="CAI4005758.1"/>
    </source>
</evidence>
<dbReference type="InterPro" id="IPR013005">
    <property type="entry name" value="Ribosomal_uL4-like"/>
</dbReference>
<dbReference type="CDD" id="cd02869">
    <property type="entry name" value="PseudoU_synth_RluA_like"/>
    <property type="match status" value="1"/>
</dbReference>
<dbReference type="GO" id="GO:0003723">
    <property type="term" value="F:RNA binding"/>
    <property type="evidence" value="ECO:0007669"/>
    <property type="project" value="InterPro"/>
</dbReference>
<dbReference type="SUPFAM" id="SSF52166">
    <property type="entry name" value="Ribosomal protein L4"/>
    <property type="match status" value="1"/>
</dbReference>